<gene>
    <name evidence="2" type="ORF">A4X13_0g8615</name>
</gene>
<dbReference type="EMBL" id="LWDF02001612">
    <property type="protein sequence ID" value="KAE8237851.1"/>
    <property type="molecule type" value="Genomic_DNA"/>
</dbReference>
<evidence type="ECO:0000313" key="2">
    <source>
        <dbReference type="EMBL" id="KAE8237851.1"/>
    </source>
</evidence>
<dbReference type="AlphaFoldDB" id="A0A8T8SDW6"/>
<protein>
    <submittedName>
        <fullName evidence="2">Uncharacterized protein</fullName>
    </submittedName>
</protein>
<organism evidence="2 3">
    <name type="scientific">Tilletia indica</name>
    <dbReference type="NCBI Taxonomy" id="43049"/>
    <lineage>
        <taxon>Eukaryota</taxon>
        <taxon>Fungi</taxon>
        <taxon>Dikarya</taxon>
        <taxon>Basidiomycota</taxon>
        <taxon>Ustilaginomycotina</taxon>
        <taxon>Exobasidiomycetes</taxon>
        <taxon>Tilletiales</taxon>
        <taxon>Tilletiaceae</taxon>
        <taxon>Tilletia</taxon>
    </lineage>
</organism>
<feature type="region of interest" description="Disordered" evidence="1">
    <location>
        <begin position="95"/>
        <end position="196"/>
    </location>
</feature>
<feature type="compositionally biased region" description="Basic and acidic residues" evidence="1">
    <location>
        <begin position="1"/>
        <end position="20"/>
    </location>
</feature>
<comment type="caution">
    <text evidence="2">The sequence shown here is derived from an EMBL/GenBank/DDBJ whole genome shotgun (WGS) entry which is preliminary data.</text>
</comment>
<evidence type="ECO:0000313" key="3">
    <source>
        <dbReference type="Proteomes" id="UP000077521"/>
    </source>
</evidence>
<feature type="compositionally biased region" description="Acidic residues" evidence="1">
    <location>
        <begin position="186"/>
        <end position="196"/>
    </location>
</feature>
<sequence length="196" mass="21693">LRLRLIDHDNTNKDPVKIEDVPDGSTVAHPSQAQASSPKPRKRKRPRGTVPFLTPEWINGTAARLRAEALYDRNPPRIGFPPYTYHNDNHAAMATAASDSSDGISDTDADEQDSQSSKTQSSASKGTTEGPSPRKIRITKDDSEPQLNIQAQLERLTEHPSPRNIRINDNEHHRPSRRGKDNGTSNDDESVDSVSE</sequence>
<feature type="compositionally biased region" description="Basic and acidic residues" evidence="1">
    <location>
        <begin position="155"/>
        <end position="181"/>
    </location>
</feature>
<reference evidence="2" key="2">
    <citation type="journal article" date="2019" name="IMA Fungus">
        <title>Genome sequencing and comparison of five Tilletia species to identify candidate genes for the detection of regulated species infecting wheat.</title>
        <authorList>
            <person name="Nguyen H.D.T."/>
            <person name="Sultana T."/>
            <person name="Kesanakurti P."/>
            <person name="Hambleton S."/>
        </authorList>
    </citation>
    <scope>NUCLEOTIDE SEQUENCE</scope>
    <source>
        <strain evidence="2">DAOMC 236416</strain>
    </source>
</reference>
<reference evidence="2" key="1">
    <citation type="submission" date="2016-04" db="EMBL/GenBank/DDBJ databases">
        <authorList>
            <person name="Nguyen H.D."/>
            <person name="Samba Siva P."/>
            <person name="Cullis J."/>
            <person name="Levesque C.A."/>
            <person name="Hambleton S."/>
        </authorList>
    </citation>
    <scope>NUCLEOTIDE SEQUENCE</scope>
    <source>
        <strain evidence="2">DAOMC 236416</strain>
    </source>
</reference>
<feature type="region of interest" description="Disordered" evidence="1">
    <location>
        <begin position="1"/>
        <end position="54"/>
    </location>
</feature>
<feature type="compositionally biased region" description="Low complexity" evidence="1">
    <location>
        <begin position="114"/>
        <end position="128"/>
    </location>
</feature>
<feature type="compositionally biased region" description="Polar residues" evidence="1">
    <location>
        <begin position="28"/>
        <end position="37"/>
    </location>
</feature>
<dbReference type="Proteomes" id="UP000077521">
    <property type="component" value="Unassembled WGS sequence"/>
</dbReference>
<feature type="non-terminal residue" evidence="2">
    <location>
        <position position="1"/>
    </location>
</feature>
<accession>A0A8T8SDW6</accession>
<evidence type="ECO:0000256" key="1">
    <source>
        <dbReference type="SAM" id="MobiDB-lite"/>
    </source>
</evidence>
<proteinExistence type="predicted"/>
<name>A0A8T8SDW6_9BASI</name>
<keyword evidence="3" id="KW-1185">Reference proteome</keyword>